<dbReference type="Proteomes" id="UP000004750">
    <property type="component" value="Unassembled WGS sequence"/>
</dbReference>
<dbReference type="InterPro" id="IPR041368">
    <property type="entry name" value="DRP_C"/>
</dbReference>
<dbReference type="STRING" id="797473.HMPREF9080_00577"/>
<dbReference type="InterPro" id="IPR010324">
    <property type="entry name" value="DRP"/>
</dbReference>
<dbReference type="InterPro" id="IPR036388">
    <property type="entry name" value="WH-like_DNA-bd_sf"/>
</dbReference>
<dbReference type="Gene3D" id="1.10.10.10">
    <property type="entry name" value="Winged helix-like DNA-binding domain superfamily/Winged helix DNA-binding domain"/>
    <property type="match status" value="1"/>
</dbReference>
<name>G9ZCU8_9GAMM</name>
<gene>
    <name evidence="2" type="ORF">HMPREF9080_00577</name>
</gene>
<dbReference type="Gene3D" id="3.40.210.30">
    <property type="entry name" value="Dam replacing family, catalytic PD-(D/E)XK domain"/>
    <property type="match status" value="1"/>
</dbReference>
<evidence type="ECO:0000259" key="1">
    <source>
        <dbReference type="Pfam" id="PF17726"/>
    </source>
</evidence>
<comment type="caution">
    <text evidence="2">The sequence shown here is derived from an EMBL/GenBank/DDBJ whole genome shotgun (WGS) entry which is preliminary data.</text>
</comment>
<dbReference type="AlphaFoldDB" id="G9ZCU8"/>
<evidence type="ECO:0000313" key="2">
    <source>
        <dbReference type="EMBL" id="EHM55629.1"/>
    </source>
</evidence>
<protein>
    <submittedName>
        <fullName evidence="2">Dam-replacing family protein</fullName>
    </submittedName>
</protein>
<proteinExistence type="predicted"/>
<dbReference type="RefSeq" id="WP_006984601.1">
    <property type="nucleotide sequence ID" value="NZ_JH417896.1"/>
</dbReference>
<accession>G9ZCU8</accession>
<dbReference type="Pfam" id="PF06044">
    <property type="entry name" value="DpnI"/>
    <property type="match status" value="1"/>
</dbReference>
<evidence type="ECO:0000313" key="3">
    <source>
        <dbReference type="Proteomes" id="UP000004750"/>
    </source>
</evidence>
<dbReference type="EMBL" id="AGCM01000027">
    <property type="protein sequence ID" value="EHM55629.1"/>
    <property type="molecule type" value="Genomic_DNA"/>
</dbReference>
<organism evidence="2 3">
    <name type="scientific">Cardiobacterium valvarum F0432</name>
    <dbReference type="NCBI Taxonomy" id="797473"/>
    <lineage>
        <taxon>Bacteria</taxon>
        <taxon>Pseudomonadati</taxon>
        <taxon>Pseudomonadota</taxon>
        <taxon>Gammaproteobacteria</taxon>
        <taxon>Cardiobacteriales</taxon>
        <taxon>Cardiobacteriaceae</taxon>
        <taxon>Cardiobacterium</taxon>
    </lineage>
</organism>
<reference evidence="2 3" key="1">
    <citation type="submission" date="2011-08" db="EMBL/GenBank/DDBJ databases">
        <authorList>
            <person name="Weinstock G."/>
            <person name="Sodergren E."/>
            <person name="Clifton S."/>
            <person name="Fulton L."/>
            <person name="Fulton B."/>
            <person name="Courtney L."/>
            <person name="Fronick C."/>
            <person name="Harrison M."/>
            <person name="Strong C."/>
            <person name="Farmer C."/>
            <person name="Delahaunty K."/>
            <person name="Markovic C."/>
            <person name="Hall O."/>
            <person name="Minx P."/>
            <person name="Tomlinson C."/>
            <person name="Mitreva M."/>
            <person name="Hou S."/>
            <person name="Chen J."/>
            <person name="Wollam A."/>
            <person name="Pepin K.H."/>
            <person name="Johnson M."/>
            <person name="Bhonagiri V."/>
            <person name="Zhang X."/>
            <person name="Suruliraj S."/>
            <person name="Warren W."/>
            <person name="Chinwalla A."/>
            <person name="Mardis E.R."/>
            <person name="Wilson R.K."/>
        </authorList>
    </citation>
    <scope>NUCLEOTIDE SEQUENCE [LARGE SCALE GENOMIC DNA]</scope>
    <source>
        <strain evidence="2 3">F0432</strain>
    </source>
</reference>
<sequence>MNLYFDPQLAHGYKSPAQIVRVLSEAWLKANVSCINCGAALAKTGNNSPARDFNCTSCRENYELKSHRGNHAPNTITNGAYHTLLDRLRAADNPNFLILSYRRADYAVQQLTLIPKHYLTTEHIRPRNPLTARARRHTWVGSIIDLTPLPASGKILLIDQMQPVDPLLVRQQWRAHLFLRDDTPQKTWLLAVMRCLEELPDSFTLADCYRFAPTLQRAYPGNRNIEAKIRQQLQTLRDRGQLTFLGRGRYQKTRPQVP</sequence>
<feature type="domain" description="Dam-replacing protein HTH" evidence="1">
    <location>
        <begin position="185"/>
        <end position="252"/>
    </location>
</feature>
<dbReference type="Pfam" id="PF17726">
    <property type="entry name" value="DpnI_C"/>
    <property type="match status" value="1"/>
</dbReference>
<dbReference type="InterPro" id="IPR043025">
    <property type="entry name" value="DRP_PD-(D/E)XK_dom"/>
</dbReference>
<dbReference type="HOGENOM" id="CLU_095681_0_0_6"/>